<name>A0ABQ2DN95_9MICC</name>
<sequence length="170" mass="17886">MPSSANEKLSCPAGTRRLFLVAPVLALVLTFMGYWLARPFIPGHVAIHMGPDGVGYGSAFRMLMVCAVIAAVAFVVGGITARGFLVAGHWYQVEKAIVISVEAFAYAVLGVGLGSVLSTLGVESNGTSSQSVGLGLLSFVIVFILASIIYVVALPKGRFEELQARQQPTD</sequence>
<gene>
    <name evidence="2" type="ORF">GCM10007173_24100</name>
</gene>
<keyword evidence="1" id="KW-1133">Transmembrane helix</keyword>
<feature type="transmembrane region" description="Helical" evidence="1">
    <location>
        <begin position="97"/>
        <end position="120"/>
    </location>
</feature>
<keyword evidence="1" id="KW-0472">Membrane</keyword>
<feature type="transmembrane region" description="Helical" evidence="1">
    <location>
        <begin position="59"/>
        <end position="85"/>
    </location>
</feature>
<evidence type="ECO:0000313" key="3">
    <source>
        <dbReference type="Proteomes" id="UP000606115"/>
    </source>
</evidence>
<dbReference type="GeneID" id="303304763"/>
<evidence type="ECO:0000256" key="1">
    <source>
        <dbReference type="SAM" id="Phobius"/>
    </source>
</evidence>
<evidence type="ECO:0000313" key="2">
    <source>
        <dbReference type="EMBL" id="GGJ64324.1"/>
    </source>
</evidence>
<keyword evidence="3" id="KW-1185">Reference proteome</keyword>
<feature type="transmembrane region" description="Helical" evidence="1">
    <location>
        <begin position="132"/>
        <end position="153"/>
    </location>
</feature>
<comment type="caution">
    <text evidence="2">The sequence shown here is derived from an EMBL/GenBank/DDBJ whole genome shotgun (WGS) entry which is preliminary data.</text>
</comment>
<keyword evidence="1" id="KW-0812">Transmembrane</keyword>
<feature type="transmembrane region" description="Helical" evidence="1">
    <location>
        <begin position="18"/>
        <end position="37"/>
    </location>
</feature>
<proteinExistence type="predicted"/>
<dbReference type="RefSeq" id="WP_141392818.1">
    <property type="nucleotide sequence ID" value="NZ_BMKX01000006.1"/>
</dbReference>
<evidence type="ECO:0008006" key="4">
    <source>
        <dbReference type="Google" id="ProtNLM"/>
    </source>
</evidence>
<reference evidence="3" key="1">
    <citation type="journal article" date="2019" name="Int. J. Syst. Evol. Microbiol.">
        <title>The Global Catalogue of Microorganisms (GCM) 10K type strain sequencing project: providing services to taxonomists for standard genome sequencing and annotation.</title>
        <authorList>
            <consortium name="The Broad Institute Genomics Platform"/>
            <consortium name="The Broad Institute Genome Sequencing Center for Infectious Disease"/>
            <person name="Wu L."/>
            <person name="Ma J."/>
        </authorList>
    </citation>
    <scope>NUCLEOTIDE SEQUENCE [LARGE SCALE GENOMIC DNA]</scope>
    <source>
        <strain evidence="3">CGMCC 1.3685</strain>
    </source>
</reference>
<organism evidence="2 3">
    <name type="scientific">Glutamicibacter ardleyensis</name>
    <dbReference type="NCBI Taxonomy" id="225894"/>
    <lineage>
        <taxon>Bacteria</taxon>
        <taxon>Bacillati</taxon>
        <taxon>Actinomycetota</taxon>
        <taxon>Actinomycetes</taxon>
        <taxon>Micrococcales</taxon>
        <taxon>Micrococcaceae</taxon>
        <taxon>Glutamicibacter</taxon>
    </lineage>
</organism>
<protein>
    <recommendedName>
        <fullName evidence="4">DUF1648 domain-containing protein</fullName>
    </recommendedName>
</protein>
<dbReference type="Proteomes" id="UP000606115">
    <property type="component" value="Unassembled WGS sequence"/>
</dbReference>
<dbReference type="EMBL" id="BMKX01000006">
    <property type="protein sequence ID" value="GGJ64324.1"/>
    <property type="molecule type" value="Genomic_DNA"/>
</dbReference>
<accession>A0ABQ2DN95</accession>